<reference evidence="3" key="1">
    <citation type="submission" date="2020-10" db="EMBL/GenBank/DDBJ databases">
        <title>Phylogeny of dyella-like bacteria.</title>
        <authorList>
            <person name="Fu J."/>
        </authorList>
    </citation>
    <scope>NUCLEOTIDE SEQUENCE</scope>
    <source>
        <strain evidence="3">DHOC52</strain>
    </source>
</reference>
<keyword evidence="4" id="KW-1185">Reference proteome</keyword>
<accession>A0ABS2K1C9</accession>
<keyword evidence="2" id="KW-0472">Membrane</keyword>
<dbReference type="InterPro" id="IPR010131">
    <property type="entry name" value="MdtP/NodT-like"/>
</dbReference>
<keyword evidence="2" id="KW-0564">Palmitate</keyword>
<dbReference type="Gene3D" id="1.20.1600.10">
    <property type="entry name" value="Outer membrane efflux proteins (OEP)"/>
    <property type="match status" value="1"/>
</dbReference>
<gene>
    <name evidence="3" type="ORF">ISP19_06500</name>
</gene>
<dbReference type="Proteomes" id="UP001430149">
    <property type="component" value="Unassembled WGS sequence"/>
</dbReference>
<dbReference type="EMBL" id="JADIKE010000030">
    <property type="protein sequence ID" value="MBM7125028.1"/>
    <property type="molecule type" value="Genomic_DNA"/>
</dbReference>
<dbReference type="PANTHER" id="PTHR30203:SF21">
    <property type="entry name" value="OUTER MEMBRANE COMPONENT OF MULTIDRUG EFFLUX PUMP-RELATED"/>
    <property type="match status" value="1"/>
</dbReference>
<protein>
    <submittedName>
        <fullName evidence="3">Efflux transporter outer membrane subunit</fullName>
    </submittedName>
</protein>
<dbReference type="InterPro" id="IPR003423">
    <property type="entry name" value="OMP_efflux"/>
</dbReference>
<keyword evidence="2" id="KW-1134">Transmembrane beta strand</keyword>
<dbReference type="NCBIfam" id="TIGR01845">
    <property type="entry name" value="outer_NodT"/>
    <property type="match status" value="1"/>
</dbReference>
<dbReference type="Gene3D" id="2.20.200.10">
    <property type="entry name" value="Outer membrane efflux proteins (OEP)"/>
    <property type="match status" value="1"/>
</dbReference>
<evidence type="ECO:0000313" key="4">
    <source>
        <dbReference type="Proteomes" id="UP001430149"/>
    </source>
</evidence>
<comment type="caution">
    <text evidence="3">The sequence shown here is derived from an EMBL/GenBank/DDBJ whole genome shotgun (WGS) entry which is preliminary data.</text>
</comment>
<comment type="subcellular location">
    <subcellularLocation>
        <location evidence="2">Cell outer membrane</location>
        <topology evidence="2">Lipid-anchor</topology>
    </subcellularLocation>
</comment>
<dbReference type="SUPFAM" id="SSF56954">
    <property type="entry name" value="Outer membrane efflux proteins (OEP)"/>
    <property type="match status" value="1"/>
</dbReference>
<evidence type="ECO:0000256" key="1">
    <source>
        <dbReference type="ARBA" id="ARBA00007613"/>
    </source>
</evidence>
<dbReference type="PANTHER" id="PTHR30203">
    <property type="entry name" value="OUTER MEMBRANE CATION EFFLUX PROTEIN"/>
    <property type="match status" value="1"/>
</dbReference>
<proteinExistence type="inferred from homology"/>
<comment type="similarity">
    <text evidence="1 2">Belongs to the outer membrane factor (OMF) (TC 1.B.17) family.</text>
</comment>
<organism evidence="3 4">
    <name type="scientific">Dyella flava</name>
    <dbReference type="NCBI Taxonomy" id="1920170"/>
    <lineage>
        <taxon>Bacteria</taxon>
        <taxon>Pseudomonadati</taxon>
        <taxon>Pseudomonadota</taxon>
        <taxon>Gammaproteobacteria</taxon>
        <taxon>Lysobacterales</taxon>
        <taxon>Rhodanobacteraceae</taxon>
        <taxon>Dyella</taxon>
    </lineage>
</organism>
<name>A0ABS2K1C9_9GAMM</name>
<dbReference type="Pfam" id="PF02321">
    <property type="entry name" value="OEP"/>
    <property type="match status" value="2"/>
</dbReference>
<evidence type="ECO:0000313" key="3">
    <source>
        <dbReference type="EMBL" id="MBM7125028.1"/>
    </source>
</evidence>
<keyword evidence="2" id="KW-0812">Transmembrane</keyword>
<keyword evidence="2" id="KW-0449">Lipoprotein</keyword>
<evidence type="ECO:0000256" key="2">
    <source>
        <dbReference type="RuleBase" id="RU362097"/>
    </source>
</evidence>
<sequence>MLMTAALTACTVGPDYKVPSSAAFNTPAAQGSFVSGNNAALSSDQLPSQWWHMYDDPKLDAYIAQALKANTDLRVAQANLERSYAELKSVRTEKQPSVSFNGQLEYTQESGEQYLQPVRPPVATDYQAGLTVGYDLDLFGGIRRGIEASTADSQAVLAARDLVRVNVVAETTRAYVDACGYGLELQAAKNTLALQQQSLALTSQLMQGGRAMDVDVTRSRQLVDQTRESVPALQAAQRNALYRLATLMGKPPADYAADLEQCTAPPRLTRPLPIGDGTAMLKRRPDIREAERQLAAATANIGVATAALYPDVAIGASAGSAGSAADGFSAPTNFWGLGLVVNWQINRNAARARIGAAQATAKGALANFDGVVLGALQDTESSLNVYTHDLQREASAQASRDDAAQAEQETERLFAGGRATSLELVDAQRTLASAELSLAQVKVAISDDQTNVFLALGGGWENR</sequence>